<feature type="region of interest" description="Disordered" evidence="6">
    <location>
        <begin position="1"/>
        <end position="39"/>
    </location>
</feature>
<evidence type="ECO:0000259" key="7">
    <source>
        <dbReference type="PROSITE" id="PS50011"/>
    </source>
</evidence>
<proteinExistence type="predicted"/>
<dbReference type="SUPFAM" id="SSF56112">
    <property type="entry name" value="Protein kinase-like (PK-like)"/>
    <property type="match status" value="1"/>
</dbReference>
<feature type="region of interest" description="Disordered" evidence="6">
    <location>
        <begin position="200"/>
        <end position="402"/>
    </location>
</feature>
<dbReference type="GO" id="GO:0000922">
    <property type="term" value="C:spindle pole"/>
    <property type="evidence" value="ECO:0007669"/>
    <property type="project" value="TreeGrafter"/>
</dbReference>
<dbReference type="GO" id="GO:0005816">
    <property type="term" value="C:spindle pole body"/>
    <property type="evidence" value="ECO:0007669"/>
    <property type="project" value="TreeGrafter"/>
</dbReference>
<name>A0AA43QM80_9LECA</name>
<dbReference type="FunFam" id="3.30.1120.30:FF:000004">
    <property type="entry name" value="Serine/threonine-protein kinase"/>
    <property type="match status" value="1"/>
</dbReference>
<dbReference type="GO" id="GO:0005634">
    <property type="term" value="C:nucleus"/>
    <property type="evidence" value="ECO:0007669"/>
    <property type="project" value="TreeGrafter"/>
</dbReference>
<dbReference type="InterPro" id="IPR033701">
    <property type="entry name" value="POLO_box_1"/>
</dbReference>
<keyword evidence="9" id="KW-1185">Reference proteome</keyword>
<keyword evidence="4 8" id="KW-0418">Kinase</keyword>
<dbReference type="InterPro" id="IPR036947">
    <property type="entry name" value="POLO_box_dom_sf"/>
</dbReference>
<feature type="compositionally biased region" description="Basic and acidic residues" evidence="6">
    <location>
        <begin position="30"/>
        <end position="39"/>
    </location>
</feature>
<evidence type="ECO:0000256" key="3">
    <source>
        <dbReference type="ARBA" id="ARBA00022741"/>
    </source>
</evidence>
<reference evidence="8" key="1">
    <citation type="journal article" date="2023" name="Genome Biol. Evol.">
        <title>First Whole Genome Sequence and Flow Cytometry Genome Size Data for the Lichen-Forming Fungus Ramalina farinacea (Ascomycota).</title>
        <authorList>
            <person name="Llewellyn T."/>
            <person name="Mian S."/>
            <person name="Hill R."/>
            <person name="Leitch I.J."/>
            <person name="Gaya E."/>
        </authorList>
    </citation>
    <scope>NUCLEOTIDE SEQUENCE</scope>
    <source>
        <strain evidence="8">LIQ254RAFAR</strain>
    </source>
</reference>
<keyword evidence="2 8" id="KW-0808">Transferase</keyword>
<keyword evidence="3" id="KW-0547">Nucleotide-binding</keyword>
<evidence type="ECO:0000256" key="2">
    <source>
        <dbReference type="ARBA" id="ARBA00022679"/>
    </source>
</evidence>
<evidence type="ECO:0000313" key="9">
    <source>
        <dbReference type="Proteomes" id="UP001161017"/>
    </source>
</evidence>
<dbReference type="PANTHER" id="PTHR24345:SF0">
    <property type="entry name" value="CELL CYCLE SERINE_THREONINE-PROTEIN KINASE CDC5_MSD2"/>
    <property type="match status" value="1"/>
</dbReference>
<evidence type="ECO:0000313" key="8">
    <source>
        <dbReference type="EMBL" id="MDI1488184.1"/>
    </source>
</evidence>
<feature type="compositionally biased region" description="Polar residues" evidence="6">
    <location>
        <begin position="366"/>
        <end position="393"/>
    </location>
</feature>
<dbReference type="GO" id="GO:0004674">
    <property type="term" value="F:protein serine/threonine kinase activity"/>
    <property type="evidence" value="ECO:0007669"/>
    <property type="project" value="UniProtKB-KW"/>
</dbReference>
<dbReference type="GO" id="GO:0000776">
    <property type="term" value="C:kinetochore"/>
    <property type="evidence" value="ECO:0007669"/>
    <property type="project" value="TreeGrafter"/>
</dbReference>
<dbReference type="PROSITE" id="PS50011">
    <property type="entry name" value="PROTEIN_KINASE_DOM"/>
    <property type="match status" value="1"/>
</dbReference>
<dbReference type="CDD" id="cd13118">
    <property type="entry name" value="POLO_box_1"/>
    <property type="match status" value="1"/>
</dbReference>
<dbReference type="Gene3D" id="3.30.1120.30">
    <property type="entry name" value="POLO box domain"/>
    <property type="match status" value="2"/>
</dbReference>
<sequence length="789" mass="86816">MIAGQPPFQSSSQKEIYDRARNVDYTWPPESKHSNDIPDEAKDLVARLLKVDAERRPDPDQIVGHAFFSMYGGDAIPARMEDYFRETTPRFLDQKARPRGDVMVKGTERLSLRILAKECGVGYLPGALAPQATVGSDIGLSLYRECAAEEAAGLGPIVPLPNDMVYISKHSLSDWPSQPAKKVGFEPDVEFVKENIVPARASQEAPVQQSRKASGQRGPVQSHAATLRAAQAGGRAASSKIDPRLLDAGRVPDIPQEHFAGSTRTRRGLLNELPLRPTNNSSAASKAQQEAPMKEPRQRATRSRKVINLDEDEEPAKAQPPRAMTKDEYIDATSPNPDEKRSKMAARARARIASNIQREMSEESKPSNITASSSEPPRSKDNSSTTPSIQNLINPDEPYEQLPLSKPEDVLIGLRALHRNLSNHLNNIPSRKSRLTATEINAKSKSSKQRPVVVKWVDYSNKFGIGYILANGTAGCVFKASSIGDRSSHPTCIVVPGAENHLRQRKAGTASYPDITQLVPLRGPAIEFVENCGLDGLKRVIIPASTYRTEPSDSGTEGRLGPGLDSFDHERRKKLCLWDKFGKYMTQTPCKEDHEAADSPLDNPPPSSSKVTAPFITFYERLGNTGIWAFSDTSLQFNFPDHTKVVISSAGEWIDFYLLPLAGAQRLQRGQKLKAEDLADRSILCYPTDILLKGEWGGHNRKWGDVTAANQMREKIAFARDVVGQWIEHGGLGRMGDQPGEFGVVEDGRPMMWEGMREVGGDKGKMVWVSVGARGGDGRVEIPAKEVKK</sequence>
<feature type="domain" description="Protein kinase" evidence="7">
    <location>
        <begin position="1"/>
        <end position="68"/>
    </location>
</feature>
<evidence type="ECO:0000256" key="1">
    <source>
        <dbReference type="ARBA" id="ARBA00022527"/>
    </source>
</evidence>
<dbReference type="PANTHER" id="PTHR24345">
    <property type="entry name" value="SERINE/THREONINE-PROTEIN KINASE PLK"/>
    <property type="match status" value="1"/>
</dbReference>
<organism evidence="8 9">
    <name type="scientific">Ramalina farinacea</name>
    <dbReference type="NCBI Taxonomy" id="258253"/>
    <lineage>
        <taxon>Eukaryota</taxon>
        <taxon>Fungi</taxon>
        <taxon>Dikarya</taxon>
        <taxon>Ascomycota</taxon>
        <taxon>Pezizomycotina</taxon>
        <taxon>Lecanoromycetes</taxon>
        <taxon>OSLEUM clade</taxon>
        <taxon>Lecanoromycetidae</taxon>
        <taxon>Lecanorales</taxon>
        <taxon>Lecanorineae</taxon>
        <taxon>Ramalinaceae</taxon>
        <taxon>Ramalina</taxon>
    </lineage>
</organism>
<dbReference type="Gene3D" id="1.10.510.10">
    <property type="entry name" value="Transferase(Phosphotransferase) domain 1"/>
    <property type="match status" value="1"/>
</dbReference>
<feature type="compositionally biased region" description="Low complexity" evidence="6">
    <location>
        <begin position="224"/>
        <end position="237"/>
    </location>
</feature>
<dbReference type="EC" id="2.7.11.21" evidence="8"/>
<dbReference type="GO" id="GO:0007052">
    <property type="term" value="P:mitotic spindle organization"/>
    <property type="evidence" value="ECO:0007669"/>
    <property type="project" value="TreeGrafter"/>
</dbReference>
<gene>
    <name evidence="8" type="primary">CDC5_3</name>
    <name evidence="8" type="ORF">OHK93_007458</name>
</gene>
<dbReference type="Proteomes" id="UP001161017">
    <property type="component" value="Unassembled WGS sequence"/>
</dbReference>
<dbReference type="EMBL" id="JAPUFD010000007">
    <property type="protein sequence ID" value="MDI1488184.1"/>
    <property type="molecule type" value="Genomic_DNA"/>
</dbReference>
<evidence type="ECO:0000256" key="4">
    <source>
        <dbReference type="ARBA" id="ARBA00022777"/>
    </source>
</evidence>
<protein>
    <submittedName>
        <fullName evidence="8">Cell cycle serine/threonine-protein kinase cdc5/MSD2</fullName>
        <ecNumber evidence="8">2.7.11.21</ecNumber>
    </submittedName>
</protein>
<dbReference type="InterPro" id="IPR000719">
    <property type="entry name" value="Prot_kinase_dom"/>
</dbReference>
<accession>A0AA43QM80</accession>
<dbReference type="InterPro" id="IPR011009">
    <property type="entry name" value="Kinase-like_dom_sf"/>
</dbReference>
<evidence type="ECO:0000256" key="6">
    <source>
        <dbReference type="SAM" id="MobiDB-lite"/>
    </source>
</evidence>
<dbReference type="GO" id="GO:0005524">
    <property type="term" value="F:ATP binding"/>
    <property type="evidence" value="ECO:0007669"/>
    <property type="project" value="UniProtKB-KW"/>
</dbReference>
<feature type="compositionally biased region" description="Polar residues" evidence="6">
    <location>
        <begin position="277"/>
        <end position="288"/>
    </location>
</feature>
<dbReference type="GO" id="GO:0005737">
    <property type="term" value="C:cytoplasm"/>
    <property type="evidence" value="ECO:0007669"/>
    <property type="project" value="TreeGrafter"/>
</dbReference>
<evidence type="ECO:0000256" key="5">
    <source>
        <dbReference type="ARBA" id="ARBA00022840"/>
    </source>
</evidence>
<dbReference type="AlphaFoldDB" id="A0AA43QM80"/>
<keyword evidence="1" id="KW-0723">Serine/threonine-protein kinase</keyword>
<dbReference type="SUPFAM" id="SSF82615">
    <property type="entry name" value="Polo-box domain"/>
    <property type="match status" value="2"/>
</dbReference>
<keyword evidence="5" id="KW-0067">ATP-binding</keyword>
<comment type="caution">
    <text evidence="8">The sequence shown here is derived from an EMBL/GenBank/DDBJ whole genome shotgun (WGS) entry which is preliminary data.</text>
</comment>